<dbReference type="InterPro" id="IPR036873">
    <property type="entry name" value="Rhodanese-like_dom_sf"/>
</dbReference>
<dbReference type="AlphaFoldDB" id="A0A2N7UK59"/>
<dbReference type="PANTHER" id="PTHR43031">
    <property type="entry name" value="FAD-DEPENDENT OXIDOREDUCTASE"/>
    <property type="match status" value="1"/>
</dbReference>
<name>A0A2N7UK59_9GAMM</name>
<evidence type="ECO:0000313" key="4">
    <source>
        <dbReference type="Proteomes" id="UP000235547"/>
    </source>
</evidence>
<dbReference type="OrthoDB" id="9808735at2"/>
<dbReference type="SMART" id="SM00450">
    <property type="entry name" value="RHOD"/>
    <property type="match status" value="1"/>
</dbReference>
<evidence type="ECO:0000313" key="3">
    <source>
        <dbReference type="EMBL" id="PMR80828.1"/>
    </source>
</evidence>
<keyword evidence="1" id="KW-0812">Transmembrane</keyword>
<dbReference type="RefSeq" id="WP_102587650.1">
    <property type="nucleotide sequence ID" value="NZ_BNAE01000002.1"/>
</dbReference>
<dbReference type="InterPro" id="IPR001763">
    <property type="entry name" value="Rhodanese-like_dom"/>
</dbReference>
<accession>A0A2N7UK59</accession>
<reference evidence="3 4" key="1">
    <citation type="submission" date="2018-01" db="EMBL/GenBank/DDBJ databases">
        <title>Halomonas endophytica sp. nov., isolated from storage liquid in the stems of Populus euphratica.</title>
        <authorList>
            <person name="Chen C."/>
        </authorList>
    </citation>
    <scope>NUCLEOTIDE SEQUENCE [LARGE SCALE GENOMIC DNA]</scope>
    <source>
        <strain evidence="3 4">BZ-SZ-XJ27</strain>
    </source>
</reference>
<dbReference type="Gene3D" id="3.40.250.10">
    <property type="entry name" value="Rhodanese-like domain"/>
    <property type="match status" value="1"/>
</dbReference>
<dbReference type="PANTHER" id="PTHR43031:SF18">
    <property type="entry name" value="RHODANESE-RELATED SULFURTRANSFERASES"/>
    <property type="match status" value="1"/>
</dbReference>
<evidence type="ECO:0000256" key="1">
    <source>
        <dbReference type="SAM" id="Phobius"/>
    </source>
</evidence>
<dbReference type="CDD" id="cd00158">
    <property type="entry name" value="RHOD"/>
    <property type="match status" value="1"/>
</dbReference>
<keyword evidence="1" id="KW-0472">Membrane</keyword>
<keyword evidence="1" id="KW-1133">Transmembrane helix</keyword>
<feature type="domain" description="Rhodanese" evidence="2">
    <location>
        <begin position="49"/>
        <end position="139"/>
    </location>
</feature>
<evidence type="ECO:0000259" key="2">
    <source>
        <dbReference type="PROSITE" id="PS50206"/>
    </source>
</evidence>
<sequence>MIDQLFEFVQNHPLLVGAFLMVLVAWIAYEVRNSSANGVTSSEATQLINREDAVVLDTREAGDFKAGHIAGARNIPQSKIDDRLAELEKVKEKPIVVVCKQGQSSGATVAKLAKAGFARPLKLKGGMMQWQADGLPVVKK</sequence>
<dbReference type="Proteomes" id="UP000235547">
    <property type="component" value="Unassembled WGS sequence"/>
</dbReference>
<organism evidence="3 4">
    <name type="scientific">Halomonas urumqiensis</name>
    <dbReference type="NCBI Taxonomy" id="1684789"/>
    <lineage>
        <taxon>Bacteria</taxon>
        <taxon>Pseudomonadati</taxon>
        <taxon>Pseudomonadota</taxon>
        <taxon>Gammaproteobacteria</taxon>
        <taxon>Oceanospirillales</taxon>
        <taxon>Halomonadaceae</taxon>
        <taxon>Halomonas</taxon>
    </lineage>
</organism>
<dbReference type="EMBL" id="PNRG01000013">
    <property type="protein sequence ID" value="PMR80828.1"/>
    <property type="molecule type" value="Genomic_DNA"/>
</dbReference>
<dbReference type="SUPFAM" id="SSF52821">
    <property type="entry name" value="Rhodanese/Cell cycle control phosphatase"/>
    <property type="match status" value="1"/>
</dbReference>
<comment type="caution">
    <text evidence="3">The sequence shown here is derived from an EMBL/GenBank/DDBJ whole genome shotgun (WGS) entry which is preliminary data.</text>
</comment>
<dbReference type="PROSITE" id="PS50206">
    <property type="entry name" value="RHODANESE_3"/>
    <property type="match status" value="1"/>
</dbReference>
<feature type="transmembrane region" description="Helical" evidence="1">
    <location>
        <begin position="12"/>
        <end position="29"/>
    </location>
</feature>
<protein>
    <submittedName>
        <fullName evidence="3">Rhodanese-like domain-containing protein</fullName>
    </submittedName>
</protein>
<keyword evidence="4" id="KW-1185">Reference proteome</keyword>
<dbReference type="Pfam" id="PF00581">
    <property type="entry name" value="Rhodanese"/>
    <property type="match status" value="1"/>
</dbReference>
<gene>
    <name evidence="3" type="ORF">C1H70_07105</name>
</gene>
<dbReference type="InterPro" id="IPR050229">
    <property type="entry name" value="GlpE_sulfurtransferase"/>
</dbReference>
<proteinExistence type="predicted"/>